<dbReference type="Proteomes" id="UP001357223">
    <property type="component" value="Chromosome"/>
</dbReference>
<dbReference type="PANTHER" id="PTHR41263">
    <property type="entry name" value="ASPARTYL-PHOSPHATE PHOSPHATASE YISI"/>
    <property type="match status" value="1"/>
</dbReference>
<accession>A0ABZ2CCS4</accession>
<dbReference type="InterPro" id="IPR018540">
    <property type="entry name" value="Spo0E-like"/>
</dbReference>
<dbReference type="EMBL" id="CP137640">
    <property type="protein sequence ID" value="WVX80941.1"/>
    <property type="molecule type" value="Genomic_DNA"/>
</dbReference>
<dbReference type="RefSeq" id="WP_338449871.1">
    <property type="nucleotide sequence ID" value="NZ_CP137640.1"/>
</dbReference>
<evidence type="ECO:0000313" key="2">
    <source>
        <dbReference type="EMBL" id="WVX80941.1"/>
    </source>
</evidence>
<name>A0ABZ2CCS4_9BACI</name>
<dbReference type="Gene3D" id="4.10.280.10">
    <property type="entry name" value="Helix-loop-helix DNA-binding domain"/>
    <property type="match status" value="1"/>
</dbReference>
<evidence type="ECO:0000313" key="3">
    <source>
        <dbReference type="Proteomes" id="UP001357223"/>
    </source>
</evidence>
<dbReference type="InterPro" id="IPR037208">
    <property type="entry name" value="Spo0E-like_sf"/>
</dbReference>
<sequence>MVTMRIHKNYTEIDRLEHRINHLRNEMIQSAAATGLNSHRTIYFSQKLDKLITIYQKYFYHMDKNEKMFHNNKII</sequence>
<keyword evidence="3" id="KW-1185">Reference proteome</keyword>
<reference evidence="2 3" key="1">
    <citation type="submission" date="2023-10" db="EMBL/GenBank/DDBJ databases">
        <title>Niallia locisalis sp.nov. isolated from a salt pond sample.</title>
        <authorList>
            <person name="Li X.-J."/>
            <person name="Dong L."/>
        </authorList>
    </citation>
    <scope>NUCLEOTIDE SEQUENCE [LARGE SCALE GENOMIC DNA]</scope>
    <source>
        <strain evidence="2 3">DSM 29761</strain>
    </source>
</reference>
<gene>
    <name evidence="2" type="ORF">R4Z09_27615</name>
</gene>
<feature type="coiled-coil region" evidence="1">
    <location>
        <begin position="6"/>
        <end position="33"/>
    </location>
</feature>
<protein>
    <submittedName>
        <fullName evidence="2">Aspartyl-phosphate phosphatase Spo0E family protein</fullName>
    </submittedName>
</protein>
<dbReference type="InterPro" id="IPR053028">
    <property type="entry name" value="Spo0E-like_phosphatase"/>
</dbReference>
<dbReference type="Pfam" id="PF09388">
    <property type="entry name" value="SpoOE-like"/>
    <property type="match status" value="1"/>
</dbReference>
<evidence type="ECO:0000256" key="1">
    <source>
        <dbReference type="SAM" id="Coils"/>
    </source>
</evidence>
<proteinExistence type="predicted"/>
<keyword evidence="1" id="KW-0175">Coiled coil</keyword>
<dbReference type="PANTHER" id="PTHR41263:SF1">
    <property type="entry name" value="ASPARTYL-PHOSPHATE PHOSPHATASE YISI"/>
    <property type="match status" value="1"/>
</dbReference>
<dbReference type="InterPro" id="IPR036638">
    <property type="entry name" value="HLH_DNA-bd_sf"/>
</dbReference>
<dbReference type="SUPFAM" id="SSF140500">
    <property type="entry name" value="BAS1536-like"/>
    <property type="match status" value="1"/>
</dbReference>
<organism evidence="2 3">
    <name type="scientific">Niallia oryzisoli</name>
    <dbReference type="NCBI Taxonomy" id="1737571"/>
    <lineage>
        <taxon>Bacteria</taxon>
        <taxon>Bacillati</taxon>
        <taxon>Bacillota</taxon>
        <taxon>Bacilli</taxon>
        <taxon>Bacillales</taxon>
        <taxon>Bacillaceae</taxon>
        <taxon>Niallia</taxon>
    </lineage>
</organism>